<evidence type="ECO:0000256" key="6">
    <source>
        <dbReference type="ARBA" id="ARBA00022989"/>
    </source>
</evidence>
<dbReference type="RefSeq" id="WP_016877712.1">
    <property type="nucleotide sequence ID" value="NZ_AJLN01000134.1"/>
</dbReference>
<feature type="domain" description="ABC transporter" evidence="9">
    <location>
        <begin position="351"/>
        <end position="585"/>
    </location>
</feature>
<dbReference type="PANTHER" id="PTHR43394">
    <property type="entry name" value="ATP-DEPENDENT PERMEASE MDL1, MITOCHONDRIAL"/>
    <property type="match status" value="1"/>
</dbReference>
<keyword evidence="7 8" id="KW-0472">Membrane</keyword>
<dbReference type="PROSITE" id="PS50929">
    <property type="entry name" value="ABC_TM1F"/>
    <property type="match status" value="1"/>
</dbReference>
<protein>
    <submittedName>
        <fullName evidence="11">ABC transporter</fullName>
    </submittedName>
</protein>
<dbReference type="AlphaFoldDB" id="A0A3S0ZJH6"/>
<dbReference type="GO" id="GO:0016887">
    <property type="term" value="F:ATP hydrolysis activity"/>
    <property type="evidence" value="ECO:0007669"/>
    <property type="project" value="InterPro"/>
</dbReference>
<evidence type="ECO:0000313" key="11">
    <source>
        <dbReference type="EMBL" id="RUR74051.1"/>
    </source>
</evidence>
<evidence type="ECO:0000256" key="5">
    <source>
        <dbReference type="ARBA" id="ARBA00022840"/>
    </source>
</evidence>
<dbReference type="PROSITE" id="PS00211">
    <property type="entry name" value="ABC_TRANSPORTER_1"/>
    <property type="match status" value="1"/>
</dbReference>
<name>A0A3S0ZJH6_CHLFR</name>
<dbReference type="InterPro" id="IPR039421">
    <property type="entry name" value="Type_1_exporter"/>
</dbReference>
<evidence type="ECO:0000313" key="12">
    <source>
        <dbReference type="Proteomes" id="UP000268857"/>
    </source>
</evidence>
<dbReference type="Gene3D" id="1.20.1560.10">
    <property type="entry name" value="ABC transporter type 1, transmembrane domain"/>
    <property type="match status" value="1"/>
</dbReference>
<keyword evidence="4" id="KW-0547">Nucleotide-binding</keyword>
<comment type="caution">
    <text evidence="11">The sequence shown here is derived from an EMBL/GenBank/DDBJ whole genome shotgun (WGS) entry which is preliminary data.</text>
</comment>
<dbReference type="PANTHER" id="PTHR43394:SF1">
    <property type="entry name" value="ATP-BINDING CASSETTE SUB-FAMILY B MEMBER 10, MITOCHONDRIAL"/>
    <property type="match status" value="1"/>
</dbReference>
<keyword evidence="12" id="KW-1185">Reference proteome</keyword>
<dbReference type="EMBL" id="RSCJ01000031">
    <property type="protein sequence ID" value="RUR74051.1"/>
    <property type="molecule type" value="Genomic_DNA"/>
</dbReference>
<evidence type="ECO:0000259" key="9">
    <source>
        <dbReference type="PROSITE" id="PS50893"/>
    </source>
</evidence>
<feature type="transmembrane region" description="Helical" evidence="8">
    <location>
        <begin position="36"/>
        <end position="59"/>
    </location>
</feature>
<dbReference type="InterPro" id="IPR036640">
    <property type="entry name" value="ABC1_TM_sf"/>
</dbReference>
<dbReference type="FunFam" id="3.40.50.300:FF:000287">
    <property type="entry name" value="Multidrug ABC transporter ATP-binding protein"/>
    <property type="match status" value="1"/>
</dbReference>
<dbReference type="GO" id="GO:0005524">
    <property type="term" value="F:ATP binding"/>
    <property type="evidence" value="ECO:0007669"/>
    <property type="project" value="UniProtKB-KW"/>
</dbReference>
<keyword evidence="3 8" id="KW-0812">Transmembrane</keyword>
<dbReference type="PROSITE" id="PS50893">
    <property type="entry name" value="ABC_TRANSPORTER_2"/>
    <property type="match status" value="1"/>
</dbReference>
<dbReference type="SMART" id="SM00382">
    <property type="entry name" value="AAA"/>
    <property type="match status" value="1"/>
</dbReference>
<keyword evidence="2" id="KW-0813">Transport</keyword>
<feature type="transmembrane region" description="Helical" evidence="8">
    <location>
        <begin position="153"/>
        <end position="170"/>
    </location>
</feature>
<dbReference type="InterPro" id="IPR003439">
    <property type="entry name" value="ABC_transporter-like_ATP-bd"/>
</dbReference>
<evidence type="ECO:0000259" key="10">
    <source>
        <dbReference type="PROSITE" id="PS50929"/>
    </source>
</evidence>
<dbReference type="SUPFAM" id="SSF90123">
    <property type="entry name" value="ABC transporter transmembrane region"/>
    <property type="match status" value="1"/>
</dbReference>
<dbReference type="Proteomes" id="UP000268857">
    <property type="component" value="Unassembled WGS sequence"/>
</dbReference>
<dbReference type="GO" id="GO:0005886">
    <property type="term" value="C:plasma membrane"/>
    <property type="evidence" value="ECO:0007669"/>
    <property type="project" value="UniProtKB-SubCell"/>
</dbReference>
<feature type="transmembrane region" description="Helical" evidence="8">
    <location>
        <begin position="71"/>
        <end position="89"/>
    </location>
</feature>
<dbReference type="SUPFAM" id="SSF52540">
    <property type="entry name" value="P-loop containing nucleoside triphosphate hydrolases"/>
    <property type="match status" value="1"/>
</dbReference>
<organism evidence="11 12">
    <name type="scientific">Chlorogloeopsis fritschii PCC 6912</name>
    <dbReference type="NCBI Taxonomy" id="211165"/>
    <lineage>
        <taxon>Bacteria</taxon>
        <taxon>Bacillati</taxon>
        <taxon>Cyanobacteriota</taxon>
        <taxon>Cyanophyceae</taxon>
        <taxon>Nostocales</taxon>
        <taxon>Chlorogloeopsidaceae</taxon>
        <taxon>Chlorogloeopsis</taxon>
    </lineage>
</organism>
<dbReference type="OrthoDB" id="544620at2"/>
<feature type="transmembrane region" description="Helical" evidence="8">
    <location>
        <begin position="279"/>
        <end position="298"/>
    </location>
</feature>
<feature type="domain" description="ABC transmembrane type-1" evidence="10">
    <location>
        <begin position="36"/>
        <end position="317"/>
    </location>
</feature>
<dbReference type="InterPro" id="IPR003593">
    <property type="entry name" value="AAA+_ATPase"/>
</dbReference>
<dbReference type="Pfam" id="PF00005">
    <property type="entry name" value="ABC_tran"/>
    <property type="match status" value="1"/>
</dbReference>
<dbReference type="InterPro" id="IPR027417">
    <property type="entry name" value="P-loop_NTPase"/>
</dbReference>
<proteinExistence type="predicted"/>
<dbReference type="Pfam" id="PF00664">
    <property type="entry name" value="ABC_membrane"/>
    <property type="match status" value="1"/>
</dbReference>
<comment type="subcellular location">
    <subcellularLocation>
        <location evidence="1">Cell membrane</location>
        <topology evidence="1">Multi-pass membrane protein</topology>
    </subcellularLocation>
</comment>
<keyword evidence="6 8" id="KW-1133">Transmembrane helix</keyword>
<accession>A0A3S0ZJH6</accession>
<dbReference type="GO" id="GO:0015421">
    <property type="term" value="F:ABC-type oligopeptide transporter activity"/>
    <property type="evidence" value="ECO:0007669"/>
    <property type="project" value="TreeGrafter"/>
</dbReference>
<evidence type="ECO:0000256" key="2">
    <source>
        <dbReference type="ARBA" id="ARBA00022448"/>
    </source>
</evidence>
<feature type="transmembrane region" description="Helical" evidence="8">
    <location>
        <begin position="176"/>
        <end position="196"/>
    </location>
</feature>
<dbReference type="CDD" id="cd18545">
    <property type="entry name" value="ABC_6TM_YknV_like"/>
    <property type="match status" value="1"/>
</dbReference>
<evidence type="ECO:0000256" key="1">
    <source>
        <dbReference type="ARBA" id="ARBA00004651"/>
    </source>
</evidence>
<evidence type="ECO:0000256" key="3">
    <source>
        <dbReference type="ARBA" id="ARBA00022692"/>
    </source>
</evidence>
<dbReference type="InterPro" id="IPR011527">
    <property type="entry name" value="ABC1_TM_dom"/>
</dbReference>
<evidence type="ECO:0000256" key="4">
    <source>
        <dbReference type="ARBA" id="ARBA00022741"/>
    </source>
</evidence>
<keyword evidence="5" id="KW-0067">ATP-binding</keyword>
<dbReference type="InterPro" id="IPR017871">
    <property type="entry name" value="ABC_transporter-like_CS"/>
</dbReference>
<reference evidence="11 12" key="1">
    <citation type="journal article" date="2019" name="Genome Biol. Evol.">
        <title>Day and night: Metabolic profiles and evolutionary relationships of six axenic non-marine cyanobacteria.</title>
        <authorList>
            <person name="Will S.E."/>
            <person name="Henke P."/>
            <person name="Boedeker C."/>
            <person name="Huang S."/>
            <person name="Brinkmann H."/>
            <person name="Rohde M."/>
            <person name="Jarek M."/>
            <person name="Friedl T."/>
            <person name="Seufert S."/>
            <person name="Schumacher M."/>
            <person name="Overmann J."/>
            <person name="Neumann-Schaal M."/>
            <person name="Petersen J."/>
        </authorList>
    </citation>
    <scope>NUCLEOTIDE SEQUENCE [LARGE SCALE GENOMIC DNA]</scope>
    <source>
        <strain evidence="11 12">PCC 6912</strain>
    </source>
</reference>
<gene>
    <name evidence="11" type="ORF">PCC6912_53590</name>
</gene>
<evidence type="ECO:0000256" key="8">
    <source>
        <dbReference type="SAM" id="Phobius"/>
    </source>
</evidence>
<dbReference type="STRING" id="211165.GCA_000317285_05716"/>
<evidence type="ECO:0000256" key="7">
    <source>
        <dbReference type="ARBA" id="ARBA00023136"/>
    </source>
</evidence>
<sequence length="595" mass="65278">MRAAPVVASEEKATHQLSTLRRFLQYLQPYRKEIPIALTLVLIGAATQAIGPFLLGWSIDHLIAQGNLQGLFLLLGLLALIYGFGIWAIRGQILRVGWIMQRLLAQLRQDIFTKIQSLPLSFFDRSEAGDLMSRLLNDVNTVNQTFGQTIAQMLGNIFSLIGIIIAMLSINLQLGLLSNLVVPLMIFTTSLFARWARAKFRTTRQTIGELSTKLEEDIGSVREAQAFNRVQMNIEEFEILNAANRDANVQAVAITAAFLPSIDFLNTLAIAGVLAYGGYLTVTGAATVGVVTSFLLYVQQFFRPIQILSQFYTQAQSAFAGLERIFLLLDEPFQLQDAPDAMQMPPIQGEVTFENVTFGYNPDQLVLKGVNLHAYPGQMVALVGPTGSGKTTIINLILRFYDVSSGAVKIDGVDVRKVTQASLRRQIGIVLQDNILFSGTVAENIAFGVPYATQADIEAAAQMANVHEFITSLPQGYTTQLGERGAPLSQGQRQLISIARAVLINPRILILDEATSSIDTRTEALVQTAIARLLQDRTSFVIAHRLSTVTQADQVLVIQQGQIVEQGTHTELIQQQGVYANLYALQLGAANKMEV</sequence>
<dbReference type="Gene3D" id="3.40.50.300">
    <property type="entry name" value="P-loop containing nucleotide triphosphate hydrolases"/>
    <property type="match status" value="1"/>
</dbReference>